<dbReference type="AlphaFoldDB" id="A0A6A6S3Z3"/>
<sequence>MSQDPGQKYLNSGANFTETIHHDTFPAIDPLRTNLNGKTVLITGASKGLGKATAISYAKAGASGIILGARSPLEGTVDEVKAAAKEAGRPEPKILSLNLDVTDRANVDEAARAVTEAFDGRIDILINNAGYLSAFKPLTETDPEEWWKDYNVNLKGVYLMTRAFLPLLLRSSHKVIINISSISANILPPNSSAYSSSKLALLRFNEFIDQDHGPRTKDGIVVIGLHPGGVQTELAFGMSEDFWGVLIDTPELAADWMVWVGKERREWLGGRYVSVTWDTEELEGKKEEVLKGDLLKVRMAVNLFPGA</sequence>
<dbReference type="Proteomes" id="UP000799753">
    <property type="component" value="Unassembled WGS sequence"/>
</dbReference>
<dbReference type="Pfam" id="PF00106">
    <property type="entry name" value="adh_short"/>
    <property type="match status" value="1"/>
</dbReference>
<dbReference type="OrthoDB" id="1933717at2759"/>
<dbReference type="PANTHER" id="PTHR42901:SF1">
    <property type="entry name" value="ALCOHOL DEHYDROGENASE"/>
    <property type="match status" value="1"/>
</dbReference>
<dbReference type="PRINTS" id="PR00080">
    <property type="entry name" value="SDRFAMILY"/>
</dbReference>
<dbReference type="InterPro" id="IPR036291">
    <property type="entry name" value="NAD(P)-bd_dom_sf"/>
</dbReference>
<dbReference type="PRINTS" id="PR00081">
    <property type="entry name" value="GDHRDH"/>
</dbReference>
<protein>
    <submittedName>
        <fullName evidence="4">NAD(P)-binding protein</fullName>
    </submittedName>
</protein>
<dbReference type="CDD" id="cd05233">
    <property type="entry name" value="SDR_c"/>
    <property type="match status" value="1"/>
</dbReference>
<evidence type="ECO:0000256" key="3">
    <source>
        <dbReference type="RuleBase" id="RU000363"/>
    </source>
</evidence>
<proteinExistence type="inferred from homology"/>
<accession>A0A6A6S3Z3</accession>
<dbReference type="GO" id="GO:0016491">
    <property type="term" value="F:oxidoreductase activity"/>
    <property type="evidence" value="ECO:0007669"/>
    <property type="project" value="UniProtKB-KW"/>
</dbReference>
<reference evidence="4" key="1">
    <citation type="journal article" date="2020" name="Stud. Mycol.">
        <title>101 Dothideomycetes genomes: a test case for predicting lifestyles and emergence of pathogens.</title>
        <authorList>
            <person name="Haridas S."/>
            <person name="Albert R."/>
            <person name="Binder M."/>
            <person name="Bloem J."/>
            <person name="Labutti K."/>
            <person name="Salamov A."/>
            <person name="Andreopoulos B."/>
            <person name="Baker S."/>
            <person name="Barry K."/>
            <person name="Bills G."/>
            <person name="Bluhm B."/>
            <person name="Cannon C."/>
            <person name="Castanera R."/>
            <person name="Culley D."/>
            <person name="Daum C."/>
            <person name="Ezra D."/>
            <person name="Gonzalez J."/>
            <person name="Henrissat B."/>
            <person name="Kuo A."/>
            <person name="Liang C."/>
            <person name="Lipzen A."/>
            <person name="Lutzoni F."/>
            <person name="Magnuson J."/>
            <person name="Mondo S."/>
            <person name="Nolan M."/>
            <person name="Ohm R."/>
            <person name="Pangilinan J."/>
            <person name="Park H.-J."/>
            <person name="Ramirez L."/>
            <person name="Alfaro M."/>
            <person name="Sun H."/>
            <person name="Tritt A."/>
            <person name="Yoshinaga Y."/>
            <person name="Zwiers L.-H."/>
            <person name="Turgeon B."/>
            <person name="Goodwin S."/>
            <person name="Spatafora J."/>
            <person name="Crous P."/>
            <person name="Grigoriev I."/>
        </authorList>
    </citation>
    <scope>NUCLEOTIDE SEQUENCE</scope>
    <source>
        <strain evidence="4">CBS 473.64</strain>
    </source>
</reference>
<dbReference type="EMBL" id="MU006782">
    <property type="protein sequence ID" value="KAF2641862.1"/>
    <property type="molecule type" value="Genomic_DNA"/>
</dbReference>
<gene>
    <name evidence="4" type="ORF">P280DRAFT_449139</name>
</gene>
<dbReference type="SUPFAM" id="SSF51735">
    <property type="entry name" value="NAD(P)-binding Rossmann-fold domains"/>
    <property type="match status" value="1"/>
</dbReference>
<evidence type="ECO:0000256" key="2">
    <source>
        <dbReference type="ARBA" id="ARBA00023002"/>
    </source>
</evidence>
<evidence type="ECO:0000313" key="4">
    <source>
        <dbReference type="EMBL" id="KAF2641862.1"/>
    </source>
</evidence>
<dbReference type="InterPro" id="IPR002347">
    <property type="entry name" value="SDR_fam"/>
</dbReference>
<dbReference type="Gene3D" id="3.40.50.720">
    <property type="entry name" value="NAD(P)-binding Rossmann-like Domain"/>
    <property type="match status" value="1"/>
</dbReference>
<dbReference type="PANTHER" id="PTHR42901">
    <property type="entry name" value="ALCOHOL DEHYDROGENASE"/>
    <property type="match status" value="1"/>
</dbReference>
<keyword evidence="5" id="KW-1185">Reference proteome</keyword>
<comment type="similarity">
    <text evidence="1 3">Belongs to the short-chain dehydrogenases/reductases (SDR) family.</text>
</comment>
<evidence type="ECO:0000313" key="5">
    <source>
        <dbReference type="Proteomes" id="UP000799753"/>
    </source>
</evidence>
<organism evidence="4 5">
    <name type="scientific">Massarina eburnea CBS 473.64</name>
    <dbReference type="NCBI Taxonomy" id="1395130"/>
    <lineage>
        <taxon>Eukaryota</taxon>
        <taxon>Fungi</taxon>
        <taxon>Dikarya</taxon>
        <taxon>Ascomycota</taxon>
        <taxon>Pezizomycotina</taxon>
        <taxon>Dothideomycetes</taxon>
        <taxon>Pleosporomycetidae</taxon>
        <taxon>Pleosporales</taxon>
        <taxon>Massarineae</taxon>
        <taxon>Massarinaceae</taxon>
        <taxon>Massarina</taxon>
    </lineage>
</organism>
<name>A0A6A6S3Z3_9PLEO</name>
<keyword evidence="2" id="KW-0560">Oxidoreductase</keyword>
<evidence type="ECO:0000256" key="1">
    <source>
        <dbReference type="ARBA" id="ARBA00006484"/>
    </source>
</evidence>